<reference evidence="1 2" key="1">
    <citation type="submission" date="2017-04" db="EMBL/GenBank/DDBJ databases">
        <title>Cronobacter sakazakii, ST83 Lineage Isolates.</title>
        <authorList>
            <person name="Chase H."/>
            <person name="Tall B."/>
            <person name="Gopinath G."/>
            <person name="Lehner A."/>
        </authorList>
    </citation>
    <scope>NUCLEOTIDE SEQUENCE [LARGE SCALE GENOMIC DNA]</scope>
    <source>
        <strain evidence="1 2">MOD1_Comp15</strain>
    </source>
</reference>
<evidence type="ECO:0000313" key="1">
    <source>
        <dbReference type="EMBL" id="PUW01125.1"/>
    </source>
</evidence>
<dbReference type="Proteomes" id="UP000244856">
    <property type="component" value="Unassembled WGS sequence"/>
</dbReference>
<accession>A0AA44Z666</accession>
<name>A0AA44Z666_CROSK</name>
<gene>
    <name evidence="1" type="ORF">B7T07_21925</name>
</gene>
<dbReference type="RefSeq" id="WP_085108038.1">
    <property type="nucleotide sequence ID" value="NZ_NCTU01000034.1"/>
</dbReference>
<dbReference type="EMBL" id="NCTU01000034">
    <property type="protein sequence ID" value="PUW01125.1"/>
    <property type="molecule type" value="Genomic_DNA"/>
</dbReference>
<comment type="caution">
    <text evidence="1">The sequence shown here is derived from an EMBL/GenBank/DDBJ whole genome shotgun (WGS) entry which is preliminary data.</text>
</comment>
<sequence length="153" mass="17596">MRYNPVPTWEEYEIAKQNGIKKSTVDQRINVHGWDVEKAVSKPLFVSLKVKYAEEWGLAQRNGISYDTFFSRVKRYNWDPNDAATTPVLSPIECTKRAHSKTDIIKPSQYHAALKNGVGKQTLRTRVFVLKWCIERAITTPPNVKHRAKKAVV</sequence>
<proteinExistence type="predicted"/>
<protein>
    <submittedName>
        <fullName evidence="1">Uncharacterized protein</fullName>
    </submittedName>
</protein>
<organism evidence="1 2">
    <name type="scientific">Cronobacter sakazakii</name>
    <name type="common">Enterobacter sakazakii</name>
    <dbReference type="NCBI Taxonomy" id="28141"/>
    <lineage>
        <taxon>Bacteria</taxon>
        <taxon>Pseudomonadati</taxon>
        <taxon>Pseudomonadota</taxon>
        <taxon>Gammaproteobacteria</taxon>
        <taxon>Enterobacterales</taxon>
        <taxon>Enterobacteriaceae</taxon>
        <taxon>Cronobacter</taxon>
    </lineage>
</organism>
<dbReference type="AlphaFoldDB" id="A0AA44Z666"/>
<evidence type="ECO:0000313" key="2">
    <source>
        <dbReference type="Proteomes" id="UP000244856"/>
    </source>
</evidence>